<dbReference type="InterPro" id="IPR004838">
    <property type="entry name" value="NHTrfase_class1_PyrdxlP-BS"/>
</dbReference>
<comment type="caution">
    <text evidence="9">The sequence shown here is derived from an EMBL/GenBank/DDBJ whole genome shotgun (WGS) entry which is preliminary data.</text>
</comment>
<gene>
    <name evidence="9" type="ORF">FIV46_17765</name>
</gene>
<reference evidence="10" key="1">
    <citation type="submission" date="2019-06" db="EMBL/GenBank/DDBJ databases">
        <title>The complete genome of Emcibacter congregatus ZYLT.</title>
        <authorList>
            <person name="Zhao Z."/>
        </authorList>
    </citation>
    <scope>NUCLEOTIDE SEQUENCE [LARGE SCALE GENOMIC DNA]</scope>
    <source>
        <strain evidence="10">MCCC 1A06723</strain>
    </source>
</reference>
<dbReference type="AlphaFoldDB" id="A0A501PDL2"/>
<dbReference type="Proteomes" id="UP000319148">
    <property type="component" value="Unassembled WGS sequence"/>
</dbReference>
<dbReference type="GO" id="GO:0004838">
    <property type="term" value="F:L-tyrosine-2-oxoglutarate transaminase activity"/>
    <property type="evidence" value="ECO:0007669"/>
    <property type="project" value="TreeGrafter"/>
</dbReference>
<evidence type="ECO:0000256" key="7">
    <source>
        <dbReference type="RuleBase" id="RU000481"/>
    </source>
</evidence>
<dbReference type="GO" id="GO:0005829">
    <property type="term" value="C:cytosol"/>
    <property type="evidence" value="ECO:0007669"/>
    <property type="project" value="TreeGrafter"/>
</dbReference>
<protein>
    <recommendedName>
        <fullName evidence="7">Aminotransferase</fullName>
        <ecNumber evidence="7">2.6.1.-</ecNumber>
    </recommendedName>
</protein>
<dbReference type="OrthoDB" id="9766445at2"/>
<keyword evidence="5 7" id="KW-0808">Transferase</keyword>
<dbReference type="EMBL" id="VFIY01000018">
    <property type="protein sequence ID" value="TPD57984.1"/>
    <property type="molecule type" value="Genomic_DNA"/>
</dbReference>
<dbReference type="GO" id="GO:0004069">
    <property type="term" value="F:L-aspartate:2-oxoglutarate aminotransferase activity"/>
    <property type="evidence" value="ECO:0007669"/>
    <property type="project" value="TreeGrafter"/>
</dbReference>
<dbReference type="GO" id="GO:0042802">
    <property type="term" value="F:identical protein binding"/>
    <property type="evidence" value="ECO:0007669"/>
    <property type="project" value="TreeGrafter"/>
</dbReference>
<evidence type="ECO:0000256" key="4">
    <source>
        <dbReference type="ARBA" id="ARBA00022576"/>
    </source>
</evidence>
<keyword evidence="10" id="KW-1185">Reference proteome</keyword>
<comment type="cofactor">
    <cofactor evidence="1 7">
        <name>pyridoxal 5'-phosphate</name>
        <dbReference type="ChEBI" id="CHEBI:597326"/>
    </cofactor>
</comment>
<dbReference type="PANTHER" id="PTHR11879:SF22">
    <property type="entry name" value="ASPARTATE AMINOTRANSFERASE, MITOCHONDRIAL"/>
    <property type="match status" value="1"/>
</dbReference>
<name>A0A501PDL2_9PROT</name>
<dbReference type="PROSITE" id="PS00105">
    <property type="entry name" value="AA_TRANSFER_CLASS_1"/>
    <property type="match status" value="1"/>
</dbReference>
<comment type="similarity">
    <text evidence="2 7">Belongs to the class-I pyridoxal-phosphate-dependent aminotransferase family.</text>
</comment>
<sequence length="397" mass="43105">MFSSLSVLPTDPILGLATLYEADQKVEKVDLGVGVYRQADGRTPIMEAVQEAYIRLAQQEASKSYISHAGWPGFTRACRNLALGTDLSNQLEGKLSVLQTPGGCGALRLGFDLIATSTPGATVWVSNPTWANHVPILEAAGLHAQSYNYYCPKTGQVDTTAMLQSLEQAEAGDIVLLHACCHNPTGADIPAEAWEALISLIEQKGLLPFIDMAYQGFGDGLEEDAGLTRKLFASLPEVLLSYSCSKNFGLYRERVGALIIKSPTVKQAEAVESNMARIARQSYSMPPAHGAALVTTVLEDQTLRTSWQRELDEMRSRITFLRKDLDTALAHYGTNDGLGNITGQNGMFSRLNLSEDQVSVLQRSYSIYMPANGRINVAGLNRENIPYVARALTSVSG</sequence>
<dbReference type="FunFam" id="3.40.640.10:FF:000066">
    <property type="entry name" value="Aspartate aminotransferase"/>
    <property type="match status" value="1"/>
</dbReference>
<dbReference type="InterPro" id="IPR000796">
    <property type="entry name" value="Asp_trans"/>
</dbReference>
<dbReference type="InterPro" id="IPR004839">
    <property type="entry name" value="Aminotransferase_I/II_large"/>
</dbReference>
<dbReference type="Pfam" id="PF00155">
    <property type="entry name" value="Aminotran_1_2"/>
    <property type="match status" value="1"/>
</dbReference>
<accession>A0A501PDL2</accession>
<keyword evidence="6" id="KW-0663">Pyridoxal phosphate</keyword>
<dbReference type="GO" id="GO:0030170">
    <property type="term" value="F:pyridoxal phosphate binding"/>
    <property type="evidence" value="ECO:0007669"/>
    <property type="project" value="InterPro"/>
</dbReference>
<evidence type="ECO:0000256" key="6">
    <source>
        <dbReference type="ARBA" id="ARBA00022898"/>
    </source>
</evidence>
<feature type="domain" description="Aminotransferase class I/classII large" evidence="8">
    <location>
        <begin position="27"/>
        <end position="392"/>
    </location>
</feature>
<dbReference type="Gene3D" id="3.40.640.10">
    <property type="entry name" value="Type I PLP-dependent aspartate aminotransferase-like (Major domain)"/>
    <property type="match status" value="1"/>
</dbReference>
<keyword evidence="4 7" id="KW-0032">Aminotransferase</keyword>
<evidence type="ECO:0000256" key="2">
    <source>
        <dbReference type="ARBA" id="ARBA00007441"/>
    </source>
</evidence>
<evidence type="ECO:0000256" key="3">
    <source>
        <dbReference type="ARBA" id="ARBA00011738"/>
    </source>
</evidence>
<dbReference type="InterPro" id="IPR015421">
    <property type="entry name" value="PyrdxlP-dep_Trfase_major"/>
</dbReference>
<dbReference type="Gene3D" id="3.90.1150.10">
    <property type="entry name" value="Aspartate Aminotransferase, domain 1"/>
    <property type="match status" value="1"/>
</dbReference>
<evidence type="ECO:0000256" key="1">
    <source>
        <dbReference type="ARBA" id="ARBA00001933"/>
    </source>
</evidence>
<dbReference type="PANTHER" id="PTHR11879">
    <property type="entry name" value="ASPARTATE AMINOTRANSFERASE"/>
    <property type="match status" value="1"/>
</dbReference>
<proteinExistence type="inferred from homology"/>
<evidence type="ECO:0000256" key="5">
    <source>
        <dbReference type="ARBA" id="ARBA00022679"/>
    </source>
</evidence>
<comment type="subunit">
    <text evidence="3">Homodimer.</text>
</comment>
<dbReference type="EC" id="2.6.1.-" evidence="7"/>
<evidence type="ECO:0000313" key="9">
    <source>
        <dbReference type="EMBL" id="TPD57984.1"/>
    </source>
</evidence>
<dbReference type="SUPFAM" id="SSF53383">
    <property type="entry name" value="PLP-dependent transferases"/>
    <property type="match status" value="1"/>
</dbReference>
<dbReference type="InterPro" id="IPR015422">
    <property type="entry name" value="PyrdxlP-dep_Trfase_small"/>
</dbReference>
<dbReference type="GO" id="GO:0033585">
    <property type="term" value="P:L-phenylalanine biosynthetic process from chorismate via phenylpyruvate"/>
    <property type="evidence" value="ECO:0007669"/>
    <property type="project" value="TreeGrafter"/>
</dbReference>
<organism evidence="9 10">
    <name type="scientific">Emcibacter nanhaiensis</name>
    <dbReference type="NCBI Taxonomy" id="1505037"/>
    <lineage>
        <taxon>Bacteria</taxon>
        <taxon>Pseudomonadati</taxon>
        <taxon>Pseudomonadota</taxon>
        <taxon>Alphaproteobacteria</taxon>
        <taxon>Emcibacterales</taxon>
        <taxon>Emcibacteraceae</taxon>
        <taxon>Emcibacter</taxon>
    </lineage>
</organism>
<dbReference type="PRINTS" id="PR00799">
    <property type="entry name" value="TRANSAMINASE"/>
</dbReference>
<evidence type="ECO:0000313" key="10">
    <source>
        <dbReference type="Proteomes" id="UP000319148"/>
    </source>
</evidence>
<dbReference type="InterPro" id="IPR015424">
    <property type="entry name" value="PyrdxlP-dep_Trfase"/>
</dbReference>
<dbReference type="NCBIfam" id="NF006719">
    <property type="entry name" value="PRK09257.1"/>
    <property type="match status" value="1"/>
</dbReference>
<evidence type="ECO:0000259" key="8">
    <source>
        <dbReference type="Pfam" id="PF00155"/>
    </source>
</evidence>
<dbReference type="CDD" id="cd00609">
    <property type="entry name" value="AAT_like"/>
    <property type="match status" value="1"/>
</dbReference>